<dbReference type="Proteomes" id="UP000283426">
    <property type="component" value="Unassembled WGS sequence"/>
</dbReference>
<dbReference type="InterPro" id="IPR007711">
    <property type="entry name" value="HigB-1"/>
</dbReference>
<protein>
    <submittedName>
        <fullName evidence="2">Addiction module killer protein</fullName>
    </submittedName>
</protein>
<dbReference type="PANTHER" id="PTHR40266:SF2">
    <property type="entry name" value="TOXIN HIGB-1"/>
    <property type="match status" value="1"/>
</dbReference>
<proteinExistence type="predicted"/>
<dbReference type="InterPro" id="IPR035093">
    <property type="entry name" value="RelE/ParE_toxin_dom_sf"/>
</dbReference>
<dbReference type="Pfam" id="PF05015">
    <property type="entry name" value="HigB-like_toxin"/>
    <property type="match status" value="1"/>
</dbReference>
<name>A0A1Y3YVV5_9BACT</name>
<sequence>MIVEFEQEYLSELYKTGQCKSKKYRFQPNVVTKYKKCIDILISANRIEDIFPFRSLNYEVLSGDKKGISSIRVNSQYRIEFTVNKIEDKEPVLTICNILELSNHYK</sequence>
<dbReference type="PANTHER" id="PTHR40266">
    <property type="entry name" value="TOXIN HIGB-1"/>
    <property type="match status" value="1"/>
</dbReference>
<dbReference type="Gene3D" id="3.30.2310.20">
    <property type="entry name" value="RelE-like"/>
    <property type="match status" value="1"/>
</dbReference>
<evidence type="ECO:0000313" key="4">
    <source>
        <dbReference type="Proteomes" id="UP000284243"/>
    </source>
</evidence>
<organism evidence="2 3">
    <name type="scientific">Odoribacter splanchnicus</name>
    <dbReference type="NCBI Taxonomy" id="28118"/>
    <lineage>
        <taxon>Bacteria</taxon>
        <taxon>Pseudomonadati</taxon>
        <taxon>Bacteroidota</taxon>
        <taxon>Bacteroidia</taxon>
        <taxon>Bacteroidales</taxon>
        <taxon>Odoribacteraceae</taxon>
        <taxon>Odoribacter</taxon>
    </lineage>
</organism>
<accession>A0A1Y3YVV5</accession>
<dbReference type="OMA" id="MQYRIIF"/>
<dbReference type="Proteomes" id="UP000284243">
    <property type="component" value="Unassembled WGS sequence"/>
</dbReference>
<comment type="caution">
    <text evidence="2">The sequence shown here is derived from an EMBL/GenBank/DDBJ whole genome shotgun (WGS) entry which is preliminary data.</text>
</comment>
<dbReference type="EMBL" id="QRYC01000002">
    <property type="protein sequence ID" value="RGU58596.1"/>
    <property type="molecule type" value="Genomic_DNA"/>
</dbReference>
<dbReference type="RefSeq" id="WP_013610429.1">
    <property type="nucleotide sequence ID" value="NZ_CABJFF010000004.1"/>
</dbReference>
<dbReference type="SUPFAM" id="SSF143011">
    <property type="entry name" value="RelE-like"/>
    <property type="match status" value="1"/>
</dbReference>
<reference evidence="3 4" key="1">
    <citation type="submission" date="2018-08" db="EMBL/GenBank/DDBJ databases">
        <title>A genome reference for cultivated species of the human gut microbiota.</title>
        <authorList>
            <person name="Zou Y."/>
            <person name="Xue W."/>
            <person name="Luo G."/>
        </authorList>
    </citation>
    <scope>NUCLEOTIDE SEQUENCE [LARGE SCALE GENOMIC DNA]</scope>
    <source>
        <strain evidence="2 3">AF14-6AC</strain>
        <strain evidence="1 4">AF16-14</strain>
    </source>
</reference>
<dbReference type="AlphaFoldDB" id="A0A1Y3YVV5"/>
<evidence type="ECO:0000313" key="3">
    <source>
        <dbReference type="Proteomes" id="UP000283426"/>
    </source>
</evidence>
<evidence type="ECO:0000313" key="1">
    <source>
        <dbReference type="EMBL" id="RGU58596.1"/>
    </source>
</evidence>
<evidence type="ECO:0000313" key="2">
    <source>
        <dbReference type="EMBL" id="RGV18609.1"/>
    </source>
</evidence>
<dbReference type="GeneID" id="61273328"/>
<dbReference type="EMBL" id="QRYW01000056">
    <property type="protein sequence ID" value="RGV18609.1"/>
    <property type="molecule type" value="Genomic_DNA"/>
</dbReference>
<gene>
    <name evidence="2" type="ORF">DWW24_19435</name>
    <name evidence="1" type="ORF">DWW57_02480</name>
</gene>